<dbReference type="AlphaFoldDB" id="A0A091NQJ6"/>
<feature type="non-terminal residue" evidence="1">
    <location>
        <position position="119"/>
    </location>
</feature>
<name>A0A091NQJ6_APAVI</name>
<gene>
    <name evidence="1" type="ORF">N311_02950</name>
</gene>
<dbReference type="PANTHER" id="PTHR47899">
    <property type="entry name" value="COILED-COIL DOMAIN-CONTAINING PROTEIN 171"/>
    <property type="match status" value="1"/>
</dbReference>
<reference evidence="1 2" key="1">
    <citation type="submission" date="2014-04" db="EMBL/GenBank/DDBJ databases">
        <title>Genome evolution of avian class.</title>
        <authorList>
            <person name="Zhang G."/>
            <person name="Li C."/>
        </authorList>
    </citation>
    <scope>NUCLEOTIDE SEQUENCE [LARGE SCALE GENOMIC DNA]</scope>
    <source>
        <strain evidence="1">BGI_N311</strain>
    </source>
</reference>
<dbReference type="InterPro" id="IPR038820">
    <property type="entry name" value="CCDC171"/>
</dbReference>
<proteinExistence type="predicted"/>
<evidence type="ECO:0000313" key="2">
    <source>
        <dbReference type="Proteomes" id="UP000054244"/>
    </source>
</evidence>
<dbReference type="EMBL" id="KL390346">
    <property type="protein sequence ID" value="KFP91387.1"/>
    <property type="molecule type" value="Genomic_DNA"/>
</dbReference>
<sequence length="119" mass="13976">DESELDTAEDLRRQLCQAKGEKLDLTIKHSQEVRTFFYESQLVKLRSEVEKGEALRQTLEYELDIARKDARLKACAAEEELSHVKNKLVELQISNEKLQQEVEEPGKTFRISQQKWKEQ</sequence>
<dbReference type="PANTHER" id="PTHR47899:SF1">
    <property type="entry name" value="COILED-COIL DOMAIN-CONTAINING PROTEIN 171"/>
    <property type="match status" value="1"/>
</dbReference>
<protein>
    <submittedName>
        <fullName evidence="1">Coiled-coil domain-containing protein 171</fullName>
    </submittedName>
</protein>
<evidence type="ECO:0000313" key="1">
    <source>
        <dbReference type="EMBL" id="KFP91387.1"/>
    </source>
</evidence>
<accession>A0A091NQJ6</accession>
<keyword evidence="2" id="KW-1185">Reference proteome</keyword>
<organism evidence="1 2">
    <name type="scientific">Apaloderma vittatum</name>
    <name type="common">Bar-tailed trogon</name>
    <dbReference type="NCBI Taxonomy" id="57397"/>
    <lineage>
        <taxon>Eukaryota</taxon>
        <taxon>Metazoa</taxon>
        <taxon>Chordata</taxon>
        <taxon>Craniata</taxon>
        <taxon>Vertebrata</taxon>
        <taxon>Euteleostomi</taxon>
        <taxon>Archelosauria</taxon>
        <taxon>Archosauria</taxon>
        <taxon>Dinosauria</taxon>
        <taxon>Saurischia</taxon>
        <taxon>Theropoda</taxon>
        <taxon>Coelurosauria</taxon>
        <taxon>Aves</taxon>
        <taxon>Neognathae</taxon>
        <taxon>Neoaves</taxon>
        <taxon>Telluraves</taxon>
        <taxon>Coraciimorphae</taxon>
        <taxon>Trogoniformes</taxon>
        <taxon>Trogonidae</taxon>
        <taxon>Apaloderma</taxon>
    </lineage>
</organism>
<dbReference type="Proteomes" id="UP000054244">
    <property type="component" value="Unassembled WGS sequence"/>
</dbReference>
<feature type="non-terminal residue" evidence="1">
    <location>
        <position position="1"/>
    </location>
</feature>